<accession>A0A3Q1FKK6</accession>
<evidence type="ECO:0000313" key="2">
    <source>
        <dbReference type="Proteomes" id="UP000257200"/>
    </source>
</evidence>
<reference evidence="1" key="2">
    <citation type="submission" date="2025-09" db="UniProtKB">
        <authorList>
            <consortium name="Ensembl"/>
        </authorList>
    </citation>
    <scope>IDENTIFICATION</scope>
</reference>
<dbReference type="InParanoid" id="A0A3Q1FKK6"/>
<sequence length="81" mass="9297">ISSKSINPFLSNVVHRQTNRQMYGNRQITLVPRSTVTSIIVKKKKPVTSWSLHRVLSNQARSALIRKVTKEALFFTESRES</sequence>
<protein>
    <submittedName>
        <fullName evidence="1">Uncharacterized protein</fullName>
    </submittedName>
</protein>
<reference evidence="1" key="1">
    <citation type="submission" date="2025-08" db="UniProtKB">
        <authorList>
            <consortium name="Ensembl"/>
        </authorList>
    </citation>
    <scope>IDENTIFICATION</scope>
</reference>
<keyword evidence="2" id="KW-1185">Reference proteome</keyword>
<dbReference type="AlphaFoldDB" id="A0A3Q1FKK6"/>
<evidence type="ECO:0000313" key="1">
    <source>
        <dbReference type="Ensembl" id="ENSAPOP00000007370.1"/>
    </source>
</evidence>
<dbReference type="Ensembl" id="ENSAPOT00000005052.1">
    <property type="protein sequence ID" value="ENSAPOP00000007370.1"/>
    <property type="gene ID" value="ENSAPOG00000009338.1"/>
</dbReference>
<organism evidence="1 2">
    <name type="scientific">Acanthochromis polyacanthus</name>
    <name type="common">spiny chromis</name>
    <dbReference type="NCBI Taxonomy" id="80966"/>
    <lineage>
        <taxon>Eukaryota</taxon>
        <taxon>Metazoa</taxon>
        <taxon>Chordata</taxon>
        <taxon>Craniata</taxon>
        <taxon>Vertebrata</taxon>
        <taxon>Euteleostomi</taxon>
        <taxon>Actinopterygii</taxon>
        <taxon>Neopterygii</taxon>
        <taxon>Teleostei</taxon>
        <taxon>Neoteleostei</taxon>
        <taxon>Acanthomorphata</taxon>
        <taxon>Ovalentaria</taxon>
        <taxon>Pomacentridae</taxon>
        <taxon>Acanthochromis</taxon>
    </lineage>
</organism>
<name>A0A3Q1FKK6_9TELE</name>
<dbReference type="Proteomes" id="UP000257200">
    <property type="component" value="Unplaced"/>
</dbReference>
<proteinExistence type="predicted"/>